<dbReference type="SUPFAM" id="SSF52283">
    <property type="entry name" value="Formate/glycerate dehydrogenase catalytic domain-like"/>
    <property type="match status" value="1"/>
</dbReference>
<dbReference type="Pfam" id="PF00389">
    <property type="entry name" value="2-Hacid_dh"/>
    <property type="match status" value="1"/>
</dbReference>
<dbReference type="SUPFAM" id="SSF51735">
    <property type="entry name" value="NAD(P)-binding Rossmann-fold domains"/>
    <property type="match status" value="1"/>
</dbReference>
<feature type="domain" description="D-isomer specific 2-hydroxyacid dehydrogenase NAD-binding" evidence="4">
    <location>
        <begin position="128"/>
        <end position="311"/>
    </location>
</feature>
<accession>A0A7C1E2L5</accession>
<dbReference type="GO" id="GO:0016618">
    <property type="term" value="F:hydroxypyruvate reductase [NAD(P)H] activity"/>
    <property type="evidence" value="ECO:0007669"/>
    <property type="project" value="TreeGrafter"/>
</dbReference>
<evidence type="ECO:0000256" key="2">
    <source>
        <dbReference type="RuleBase" id="RU003719"/>
    </source>
</evidence>
<dbReference type="EMBL" id="DSDY01000098">
    <property type="protein sequence ID" value="HDS10580.1"/>
    <property type="molecule type" value="Genomic_DNA"/>
</dbReference>
<dbReference type="GO" id="GO:0030267">
    <property type="term" value="F:glyoxylate reductase (NADPH) activity"/>
    <property type="evidence" value="ECO:0007669"/>
    <property type="project" value="TreeGrafter"/>
</dbReference>
<dbReference type="NCBIfam" id="NF009714">
    <property type="entry name" value="PRK13243.1"/>
    <property type="match status" value="1"/>
</dbReference>
<evidence type="ECO:0000313" key="5">
    <source>
        <dbReference type="EMBL" id="HDS10580.1"/>
    </source>
</evidence>
<evidence type="ECO:0000259" key="4">
    <source>
        <dbReference type="Pfam" id="PF02826"/>
    </source>
</evidence>
<dbReference type="PANTHER" id="PTHR10996:SF283">
    <property type="entry name" value="GLYOXYLATE_HYDROXYPYRUVATE REDUCTASE B"/>
    <property type="match status" value="1"/>
</dbReference>
<dbReference type="InterPro" id="IPR006140">
    <property type="entry name" value="D-isomer_DH_NAD-bd"/>
</dbReference>
<gene>
    <name evidence="5" type="ORF">ENO04_03025</name>
</gene>
<evidence type="ECO:0000256" key="1">
    <source>
        <dbReference type="ARBA" id="ARBA00023002"/>
    </source>
</evidence>
<comment type="similarity">
    <text evidence="2">Belongs to the D-isomer specific 2-hydroxyacid dehydrogenase family.</text>
</comment>
<proteinExistence type="inferred from homology"/>
<dbReference type="PROSITE" id="PS00065">
    <property type="entry name" value="D_2_HYDROXYACID_DH_1"/>
    <property type="match status" value="1"/>
</dbReference>
<sequence>MKHIYCLYILVKPLVVITIPKPKLFITRELPGGAIEKLRKYYEVEVWDKPTPPPRDVLLSKTRDIDALGSLLTDKIDKELIDNSPKLRIIAQYAVGYDNIDVNYATAKGIYVTNTPGVLTDATADLTFALILAVARRIIEAHDFVVSGKWWESKVAWHPSMMLGIELRGKTIGIIGMGRIGKAVARRALGFGMNVVYYDRGRLPDHEEEELKARYLPLEELLKISDIVTVHIPLTQETRHLIREEHFKLMKRTAIFINTSRGGVVKTEDLVKALENKWIYGAGLDVFEEEPLQANHPLTKLPNVVLTPHIGSATWEARIAMADAVAENLIAFYEGRIPPNLVNPDVVRIRKPGF</sequence>
<dbReference type="GO" id="GO:0005829">
    <property type="term" value="C:cytosol"/>
    <property type="evidence" value="ECO:0007669"/>
    <property type="project" value="TreeGrafter"/>
</dbReference>
<reference evidence="5" key="1">
    <citation type="journal article" date="2020" name="mSystems">
        <title>Genome- and Community-Level Interaction Insights into Carbon Utilization and Element Cycling Functions of Hydrothermarchaeota in Hydrothermal Sediment.</title>
        <authorList>
            <person name="Zhou Z."/>
            <person name="Liu Y."/>
            <person name="Xu W."/>
            <person name="Pan J."/>
            <person name="Luo Z.H."/>
            <person name="Li M."/>
        </authorList>
    </citation>
    <scope>NUCLEOTIDE SEQUENCE [LARGE SCALE GENOMIC DNA]</scope>
    <source>
        <strain evidence="5">SpSt-123</strain>
    </source>
</reference>
<dbReference type="InterPro" id="IPR029752">
    <property type="entry name" value="D-isomer_DH_CS1"/>
</dbReference>
<dbReference type="FunFam" id="3.40.50.720:FF:000462">
    <property type="entry name" value="Glyoxylate reductase (NADP+)"/>
    <property type="match status" value="1"/>
</dbReference>
<organism evidence="5">
    <name type="scientific">Fervidicoccus fontis</name>
    <dbReference type="NCBI Taxonomy" id="683846"/>
    <lineage>
        <taxon>Archaea</taxon>
        <taxon>Thermoproteota</taxon>
        <taxon>Thermoprotei</taxon>
        <taxon>Fervidicoccales</taxon>
        <taxon>Fervidicoccaceae</taxon>
        <taxon>Fervidicoccus</taxon>
    </lineage>
</organism>
<evidence type="ECO:0000259" key="3">
    <source>
        <dbReference type="Pfam" id="PF00389"/>
    </source>
</evidence>
<dbReference type="GO" id="GO:0051287">
    <property type="term" value="F:NAD binding"/>
    <property type="evidence" value="ECO:0007669"/>
    <property type="project" value="InterPro"/>
</dbReference>
<dbReference type="CDD" id="cd05301">
    <property type="entry name" value="GDH"/>
    <property type="match status" value="1"/>
</dbReference>
<dbReference type="InterPro" id="IPR050223">
    <property type="entry name" value="D-isomer_2-hydroxyacid_DH"/>
</dbReference>
<dbReference type="Pfam" id="PF02826">
    <property type="entry name" value="2-Hacid_dh_C"/>
    <property type="match status" value="1"/>
</dbReference>
<feature type="domain" description="D-isomer specific 2-hydroxyacid dehydrogenase catalytic" evidence="3">
    <location>
        <begin position="26"/>
        <end position="343"/>
    </location>
</feature>
<dbReference type="Gene3D" id="3.40.50.720">
    <property type="entry name" value="NAD(P)-binding Rossmann-like Domain"/>
    <property type="match status" value="2"/>
</dbReference>
<comment type="caution">
    <text evidence="5">The sequence shown here is derived from an EMBL/GenBank/DDBJ whole genome shotgun (WGS) entry which is preliminary data.</text>
</comment>
<dbReference type="InterPro" id="IPR036291">
    <property type="entry name" value="NAD(P)-bd_dom_sf"/>
</dbReference>
<dbReference type="AlphaFoldDB" id="A0A7C1E2L5"/>
<protein>
    <submittedName>
        <fullName evidence="5">D-glycerate dehydrogenase</fullName>
    </submittedName>
</protein>
<dbReference type="PANTHER" id="PTHR10996">
    <property type="entry name" value="2-HYDROXYACID DEHYDROGENASE-RELATED"/>
    <property type="match status" value="1"/>
</dbReference>
<dbReference type="InterPro" id="IPR006139">
    <property type="entry name" value="D-isomer_2_OHA_DH_cat_dom"/>
</dbReference>
<name>A0A7C1E2L5_9CREN</name>
<keyword evidence="1 2" id="KW-0560">Oxidoreductase</keyword>